<keyword evidence="2" id="KW-0805">Transcription regulation</keyword>
<dbReference type="SUPFAM" id="SSF88659">
    <property type="entry name" value="Sigma3 and sigma4 domains of RNA polymerase sigma factors"/>
    <property type="match status" value="1"/>
</dbReference>
<keyword evidence="3" id="KW-0731">Sigma factor</keyword>
<evidence type="ECO:0000313" key="10">
    <source>
        <dbReference type="Proteomes" id="UP000029500"/>
    </source>
</evidence>
<dbReference type="InterPro" id="IPR013325">
    <property type="entry name" value="RNA_pol_sigma_r2"/>
</dbReference>
<dbReference type="PANTHER" id="PTHR43133">
    <property type="entry name" value="RNA POLYMERASE ECF-TYPE SIGMA FACTO"/>
    <property type="match status" value="1"/>
</dbReference>
<keyword evidence="10" id="KW-1185">Reference proteome</keyword>
<comment type="similarity">
    <text evidence="1">Belongs to the sigma-70 factor family. ECF subfamily.</text>
</comment>
<proteinExistence type="inferred from homology"/>
<dbReference type="InterPro" id="IPR036388">
    <property type="entry name" value="WH-like_DNA-bd_sf"/>
</dbReference>
<dbReference type="InterPro" id="IPR039425">
    <property type="entry name" value="RNA_pol_sigma-70-like"/>
</dbReference>
<feature type="domain" description="RNA polymerase sigma-70 region 2" evidence="7">
    <location>
        <begin position="27"/>
        <end position="95"/>
    </location>
</feature>
<keyword evidence="5" id="KW-0804">Transcription</keyword>
<dbReference type="Gene3D" id="1.10.1740.10">
    <property type="match status" value="1"/>
</dbReference>
<dbReference type="Gene3D" id="1.10.10.10">
    <property type="entry name" value="Winged helix-like DNA-binding domain superfamily/Winged helix DNA-binding domain"/>
    <property type="match status" value="1"/>
</dbReference>
<dbReference type="Pfam" id="PF04545">
    <property type="entry name" value="Sigma70_r4"/>
    <property type="match status" value="1"/>
</dbReference>
<dbReference type="InterPro" id="IPR007630">
    <property type="entry name" value="RNA_pol_sigma70_r4"/>
</dbReference>
<dbReference type="HOGENOM" id="CLU_047691_9_3_9"/>
<dbReference type="SUPFAM" id="SSF88946">
    <property type="entry name" value="Sigma2 domain of RNA polymerase sigma factors"/>
    <property type="match status" value="1"/>
</dbReference>
<dbReference type="OrthoDB" id="9784272at2"/>
<dbReference type="Proteomes" id="UP000029500">
    <property type="component" value="Chromosome"/>
</dbReference>
<evidence type="ECO:0000256" key="5">
    <source>
        <dbReference type="ARBA" id="ARBA00023163"/>
    </source>
</evidence>
<feature type="domain" description="RNA polymerase sigma-70 region 4" evidence="8">
    <location>
        <begin position="128"/>
        <end position="176"/>
    </location>
</feature>
<dbReference type="GO" id="GO:0016987">
    <property type="term" value="F:sigma factor activity"/>
    <property type="evidence" value="ECO:0007669"/>
    <property type="project" value="UniProtKB-KW"/>
</dbReference>
<dbReference type="AlphaFoldDB" id="A0A089NFF8"/>
<dbReference type="Pfam" id="PF04542">
    <property type="entry name" value="Sigma70_r2"/>
    <property type="match status" value="1"/>
</dbReference>
<evidence type="ECO:0000256" key="1">
    <source>
        <dbReference type="ARBA" id="ARBA00010641"/>
    </source>
</evidence>
<evidence type="ECO:0000259" key="8">
    <source>
        <dbReference type="Pfam" id="PF04545"/>
    </source>
</evidence>
<dbReference type="GO" id="GO:0006352">
    <property type="term" value="P:DNA-templated transcription initiation"/>
    <property type="evidence" value="ECO:0007669"/>
    <property type="project" value="InterPro"/>
</dbReference>
<keyword evidence="4" id="KW-0238">DNA-binding</keyword>
<dbReference type="EMBL" id="CP009287">
    <property type="protein sequence ID" value="AIQ67734.1"/>
    <property type="molecule type" value="Genomic_DNA"/>
</dbReference>
<evidence type="ECO:0000256" key="3">
    <source>
        <dbReference type="ARBA" id="ARBA00023082"/>
    </source>
</evidence>
<dbReference type="InterPro" id="IPR014284">
    <property type="entry name" value="RNA_pol_sigma-70_dom"/>
</dbReference>
<dbReference type="NCBIfam" id="TIGR02937">
    <property type="entry name" value="sigma70-ECF"/>
    <property type="match status" value="1"/>
</dbReference>
<accession>A0A089NFF8</accession>
<dbReference type="InterPro" id="IPR013324">
    <property type="entry name" value="RNA_pol_sigma_r3/r4-like"/>
</dbReference>
<evidence type="ECO:0000256" key="2">
    <source>
        <dbReference type="ARBA" id="ARBA00023015"/>
    </source>
</evidence>
<evidence type="ECO:0000256" key="6">
    <source>
        <dbReference type="SAM" id="MobiDB-lite"/>
    </source>
</evidence>
<organism evidence="9 10">
    <name type="scientific">Paenibacillus graminis</name>
    <dbReference type="NCBI Taxonomy" id="189425"/>
    <lineage>
        <taxon>Bacteria</taxon>
        <taxon>Bacillati</taxon>
        <taxon>Bacillota</taxon>
        <taxon>Bacilli</taxon>
        <taxon>Bacillales</taxon>
        <taxon>Paenibacillaceae</taxon>
        <taxon>Paenibacillus</taxon>
    </lineage>
</organism>
<dbReference type="InterPro" id="IPR007627">
    <property type="entry name" value="RNA_pol_sigma70_r2"/>
</dbReference>
<evidence type="ECO:0000259" key="7">
    <source>
        <dbReference type="Pfam" id="PF04542"/>
    </source>
</evidence>
<dbReference type="KEGG" id="pgm:PGRAT_08905"/>
<name>A0A089NFF8_9BACL</name>
<dbReference type="RefSeq" id="WP_025709231.1">
    <property type="nucleotide sequence ID" value="NZ_CP009287.1"/>
</dbReference>
<protein>
    <submittedName>
        <fullName evidence="9">RNA polymerase subunit sigma-24</fullName>
    </submittedName>
</protein>
<dbReference type="PANTHER" id="PTHR43133:SF62">
    <property type="entry name" value="RNA POLYMERASE SIGMA FACTOR SIGZ"/>
    <property type="match status" value="1"/>
</dbReference>
<reference evidence="9 10" key="1">
    <citation type="submission" date="2014-08" db="EMBL/GenBank/DDBJ databases">
        <title>Comparative genomics of the Paenibacillus odorifer group.</title>
        <authorList>
            <person name="den Bakker H.C."/>
            <person name="Tsai Y.-C."/>
            <person name="Martin N."/>
            <person name="Korlach J."/>
            <person name="Wiedmann M."/>
        </authorList>
    </citation>
    <scope>NUCLEOTIDE SEQUENCE [LARGE SCALE GENOMIC DNA]</scope>
    <source>
        <strain evidence="9 10">DSM 15220</strain>
    </source>
</reference>
<dbReference type="GO" id="GO:0003677">
    <property type="term" value="F:DNA binding"/>
    <property type="evidence" value="ECO:0007669"/>
    <property type="project" value="UniProtKB-KW"/>
</dbReference>
<feature type="region of interest" description="Disordered" evidence="6">
    <location>
        <begin position="88"/>
        <end position="111"/>
    </location>
</feature>
<evidence type="ECO:0000256" key="4">
    <source>
        <dbReference type="ARBA" id="ARBA00023125"/>
    </source>
</evidence>
<sequence length="202" mass="22967">MDPHNEAMAAALAQMCEGSTAAFDEFYGCYAPFVMQIAYRQTQDWMEAEDICHDIFLEVLRKGRAYDASRGTVKAWLAVMTRSRCIDRQRRKARTEPLANPETQLRDQDGPQEDAAVRKLQCEALGHALQSLPANQKKAILGSYYAAHTHQELADSWSVPLGTVKSWIKYGVANMRRQFIKQGWIEQPEGDIPHEPLQKRKS</sequence>
<dbReference type="STRING" id="189425.PGRAT_08905"/>
<evidence type="ECO:0000313" key="9">
    <source>
        <dbReference type="EMBL" id="AIQ67734.1"/>
    </source>
</evidence>
<gene>
    <name evidence="9" type="ORF">PGRAT_08905</name>
</gene>
<dbReference type="eggNOG" id="COG1595">
    <property type="taxonomic scope" value="Bacteria"/>
</dbReference>